<dbReference type="Gene3D" id="3.30.1300.30">
    <property type="entry name" value="GSPII I/J protein-like"/>
    <property type="match status" value="1"/>
</dbReference>
<dbReference type="Pfam" id="PF03895">
    <property type="entry name" value="YadA_anchor"/>
    <property type="match status" value="1"/>
</dbReference>
<dbReference type="InterPro" id="IPR045584">
    <property type="entry name" value="Pilin-like"/>
</dbReference>
<sequence>MAFAGLHHPRANQSFYKKSEIQMSIQGKFKLTALAIAMTLPAVVNATNITESTVTNGAGGANVNISAIDDVNISLDTNLGGVGSFNIDKAGQNLLTIDADWNGVGSSVFNGNSTVNGVLSTNAVDLGSSSSSSFLSGSPNTTQLPVQLRQAADGTNYYEIDDKLGNNADNDVNKPSTYILSNNNLQIFTNTANSTFVNGGTASNVTKGTTDVATVTKDLDDKNLTYAETVKKTDSIQADFAVTDATGSVISYPSVYVDQGRTYSLTNKSIDTGIIGTTASGSNIYGVDLKTEQGTYLSADNSLISGSSNQATLTSDALLVKSTESGVTNTTEIKADGITINGNSVATKVDVDNGDAATLASANGYTDTTAQALRDEAATESARVNQAIANGDAATLASANGYTDAAEGRLNQAIANGDAATLDSANAYTDAAEGRLNQAIANGDAATLASANAYTDAAEGRLNQAIVDGDAATLASANAYTDAAEGRLNQAITDGDAATLASANAHTDTTAQALRNEAATESARVNQAIADGDAATLASANNHTDATAQALRNEVATEAARVDQAIASGDAATLASANTHTDATAQTLRNEAATESARVDQAIANGDASTLAAANTNIAASEGRLNQAITDGDAATLASANAFTNTAVSNITASTNAYTDTKATETLASANAYTDAQVSGVNTRVNQLNKRIDDVEKTSYRGIAIALAAQQQIPNIGAGQVAVFGGVGHYEGESAAALGLASVLNDGRTAFSAALGFAGGNEVGGRVGVSYVFGGK</sequence>
<reference evidence="9 10" key="1">
    <citation type="submission" date="2018-09" db="EMBL/GenBank/DDBJ databases">
        <title>The draft genome of Acinetobacter spp. strains.</title>
        <authorList>
            <person name="Qin J."/>
            <person name="Feng Y."/>
            <person name="Zong Z."/>
        </authorList>
    </citation>
    <scope>NUCLEOTIDE SEQUENCE [LARGE SCALE GENOMIC DNA]</scope>
    <source>
        <strain evidence="9 10">WCHAc060002</strain>
    </source>
</reference>
<gene>
    <name evidence="9" type="ORF">D7V64_01345</name>
</gene>
<proteinExistence type="predicted"/>
<evidence type="ECO:0000256" key="7">
    <source>
        <dbReference type="ARBA" id="ARBA00023237"/>
    </source>
</evidence>
<dbReference type="AlphaFoldDB" id="A0A3A8GRX2"/>
<dbReference type="EMBL" id="RAXZ01000001">
    <property type="protein sequence ID" value="RKG55763.1"/>
    <property type="molecule type" value="Genomic_DNA"/>
</dbReference>
<evidence type="ECO:0000256" key="5">
    <source>
        <dbReference type="ARBA" id="ARBA00022729"/>
    </source>
</evidence>
<dbReference type="SUPFAM" id="SSF54523">
    <property type="entry name" value="Pili subunits"/>
    <property type="match status" value="1"/>
</dbReference>
<feature type="domain" description="Trimeric autotransporter adhesin YadA-like C-terminal membrane anchor" evidence="8">
    <location>
        <begin position="718"/>
        <end position="773"/>
    </location>
</feature>
<organism evidence="9 10">
    <name type="scientific">Acinetobacter cumulans</name>
    <dbReference type="NCBI Taxonomy" id="2136182"/>
    <lineage>
        <taxon>Bacteria</taxon>
        <taxon>Pseudomonadati</taxon>
        <taxon>Pseudomonadota</taxon>
        <taxon>Gammaproteobacteria</taxon>
        <taxon>Moraxellales</taxon>
        <taxon>Moraxellaceae</taxon>
        <taxon>Acinetobacter</taxon>
    </lineage>
</organism>
<dbReference type="InterPro" id="IPR005594">
    <property type="entry name" value="YadA_C"/>
</dbReference>
<protein>
    <recommendedName>
        <fullName evidence="8">Trimeric autotransporter adhesin YadA-like C-terminal membrane anchor domain-containing protein</fullName>
    </recommendedName>
</protein>
<keyword evidence="3" id="KW-1134">Transmembrane beta strand</keyword>
<name>A0A3A8GRX2_9GAMM</name>
<evidence type="ECO:0000256" key="2">
    <source>
        <dbReference type="ARBA" id="ARBA00004442"/>
    </source>
</evidence>
<keyword evidence="5" id="KW-0732">Signal</keyword>
<keyword evidence="7" id="KW-0998">Cell outer membrane</keyword>
<dbReference type="GO" id="GO:0009986">
    <property type="term" value="C:cell surface"/>
    <property type="evidence" value="ECO:0007669"/>
    <property type="project" value="UniProtKB-SubCell"/>
</dbReference>
<evidence type="ECO:0000313" key="10">
    <source>
        <dbReference type="Proteomes" id="UP000281084"/>
    </source>
</evidence>
<keyword evidence="6" id="KW-0472">Membrane</keyword>
<dbReference type="Proteomes" id="UP000281084">
    <property type="component" value="Unassembled WGS sequence"/>
</dbReference>
<dbReference type="GO" id="GO:0009279">
    <property type="term" value="C:cell outer membrane"/>
    <property type="evidence" value="ECO:0007669"/>
    <property type="project" value="UniProtKB-SubCell"/>
</dbReference>
<evidence type="ECO:0000256" key="6">
    <source>
        <dbReference type="ARBA" id="ARBA00023136"/>
    </source>
</evidence>
<evidence type="ECO:0000256" key="3">
    <source>
        <dbReference type="ARBA" id="ARBA00022452"/>
    </source>
</evidence>
<evidence type="ECO:0000256" key="1">
    <source>
        <dbReference type="ARBA" id="ARBA00004241"/>
    </source>
</evidence>
<comment type="subcellular location">
    <subcellularLocation>
        <location evidence="2">Cell outer membrane</location>
    </subcellularLocation>
    <subcellularLocation>
        <location evidence="1">Cell surface</location>
    </subcellularLocation>
</comment>
<keyword evidence="4" id="KW-0812">Transmembrane</keyword>
<comment type="caution">
    <text evidence="9">The sequence shown here is derived from an EMBL/GenBank/DDBJ whole genome shotgun (WGS) entry which is preliminary data.</text>
</comment>
<evidence type="ECO:0000259" key="8">
    <source>
        <dbReference type="Pfam" id="PF03895"/>
    </source>
</evidence>
<evidence type="ECO:0000256" key="4">
    <source>
        <dbReference type="ARBA" id="ARBA00022692"/>
    </source>
</evidence>
<evidence type="ECO:0000313" key="9">
    <source>
        <dbReference type="EMBL" id="RKG55763.1"/>
    </source>
</evidence>
<accession>A0A3A8GRX2</accession>